<dbReference type="PANTHER" id="PTHR16172:SF41">
    <property type="entry name" value="MAJOR FACILITATOR SUPERFAMILY DOMAIN-CONTAINING PROTEIN 6-LIKE"/>
    <property type="match status" value="1"/>
</dbReference>
<evidence type="ECO:0000256" key="4">
    <source>
        <dbReference type="ARBA" id="ARBA00022448"/>
    </source>
</evidence>
<dbReference type="InterPro" id="IPR002490">
    <property type="entry name" value="V-ATPase_116kDa_su"/>
</dbReference>
<dbReference type="HOGENOM" id="CLU_354218_0_0_1"/>
<evidence type="ECO:0000256" key="7">
    <source>
        <dbReference type="ARBA" id="ARBA00023065"/>
    </source>
</evidence>
<proteinExistence type="inferred from homology"/>
<dbReference type="AlphaFoldDB" id="K1RG26"/>
<dbReference type="FunCoup" id="K1RG26">
    <property type="interactions" value="49"/>
</dbReference>
<keyword evidence="7" id="KW-0406">Ion transport</keyword>
<feature type="transmembrane region" description="Helical" evidence="10">
    <location>
        <begin position="270"/>
        <end position="289"/>
    </location>
</feature>
<name>K1RG26_MAGGI</name>
<dbReference type="InParanoid" id="K1RG26"/>
<feature type="transmembrane region" description="Helical" evidence="10">
    <location>
        <begin position="210"/>
        <end position="230"/>
    </location>
</feature>
<feature type="transmembrane region" description="Helical" evidence="10">
    <location>
        <begin position="634"/>
        <end position="657"/>
    </location>
</feature>
<keyword evidence="4" id="KW-0813">Transport</keyword>
<evidence type="ECO:0000313" key="12">
    <source>
        <dbReference type="EMBL" id="EKC42709.1"/>
    </source>
</evidence>
<feature type="domain" description="Major facilitator superfamily associated" evidence="11">
    <location>
        <begin position="207"/>
        <end position="740"/>
    </location>
</feature>
<keyword evidence="8 10" id="KW-0472">Membrane</keyword>
<dbReference type="InterPro" id="IPR051717">
    <property type="entry name" value="MFS_MFSD6"/>
</dbReference>
<feature type="transmembrane region" description="Helical" evidence="10">
    <location>
        <begin position="487"/>
        <end position="508"/>
    </location>
</feature>
<gene>
    <name evidence="12" type="ORF">CGI_10016820</name>
</gene>
<organism evidence="12">
    <name type="scientific">Magallana gigas</name>
    <name type="common">Pacific oyster</name>
    <name type="synonym">Crassostrea gigas</name>
    <dbReference type="NCBI Taxonomy" id="29159"/>
    <lineage>
        <taxon>Eukaryota</taxon>
        <taxon>Metazoa</taxon>
        <taxon>Spiralia</taxon>
        <taxon>Lophotrochozoa</taxon>
        <taxon>Mollusca</taxon>
        <taxon>Bivalvia</taxon>
        <taxon>Autobranchia</taxon>
        <taxon>Pteriomorphia</taxon>
        <taxon>Ostreida</taxon>
        <taxon>Ostreoidea</taxon>
        <taxon>Ostreidae</taxon>
        <taxon>Magallana</taxon>
    </lineage>
</organism>
<evidence type="ECO:0000256" key="6">
    <source>
        <dbReference type="ARBA" id="ARBA00022989"/>
    </source>
</evidence>
<dbReference type="Pfam" id="PF01496">
    <property type="entry name" value="V_ATPase_I"/>
    <property type="match status" value="1"/>
</dbReference>
<dbReference type="InterPro" id="IPR036259">
    <property type="entry name" value="MFS_trans_sf"/>
</dbReference>
<evidence type="ECO:0000256" key="8">
    <source>
        <dbReference type="ARBA" id="ARBA00023136"/>
    </source>
</evidence>
<comment type="similarity">
    <text evidence="2">Belongs to the major facilitator superfamily. MFSD6 family.</text>
</comment>
<dbReference type="Pfam" id="PF12832">
    <property type="entry name" value="MFS_1_like"/>
    <property type="match status" value="1"/>
</dbReference>
<dbReference type="GO" id="GO:0046961">
    <property type="term" value="F:proton-transporting ATPase activity, rotational mechanism"/>
    <property type="evidence" value="ECO:0007669"/>
    <property type="project" value="InterPro"/>
</dbReference>
<feature type="transmembrane region" description="Helical" evidence="10">
    <location>
        <begin position="562"/>
        <end position="582"/>
    </location>
</feature>
<evidence type="ECO:0000256" key="9">
    <source>
        <dbReference type="SAM" id="MobiDB-lite"/>
    </source>
</evidence>
<dbReference type="EMBL" id="JH817145">
    <property type="protein sequence ID" value="EKC42709.1"/>
    <property type="molecule type" value="Genomic_DNA"/>
</dbReference>
<comment type="similarity">
    <text evidence="3">Belongs to the V-ATPase 116 kDa subunit family.</text>
</comment>
<protein>
    <recommendedName>
        <fullName evidence="11">Major facilitator superfamily associated domain-containing protein</fullName>
    </recommendedName>
</protein>
<reference evidence="12" key="1">
    <citation type="journal article" date="2012" name="Nature">
        <title>The oyster genome reveals stress adaptation and complexity of shell formation.</title>
        <authorList>
            <person name="Zhang G."/>
            <person name="Fang X."/>
            <person name="Guo X."/>
            <person name="Li L."/>
            <person name="Luo R."/>
            <person name="Xu F."/>
            <person name="Yang P."/>
            <person name="Zhang L."/>
            <person name="Wang X."/>
            <person name="Qi H."/>
            <person name="Xiong Z."/>
            <person name="Que H."/>
            <person name="Xie Y."/>
            <person name="Holland P.W."/>
            <person name="Paps J."/>
            <person name="Zhu Y."/>
            <person name="Wu F."/>
            <person name="Chen Y."/>
            <person name="Wang J."/>
            <person name="Peng C."/>
            <person name="Meng J."/>
            <person name="Yang L."/>
            <person name="Liu J."/>
            <person name="Wen B."/>
            <person name="Zhang N."/>
            <person name="Huang Z."/>
            <person name="Zhu Q."/>
            <person name="Feng Y."/>
            <person name="Mount A."/>
            <person name="Hedgecock D."/>
            <person name="Xu Z."/>
            <person name="Liu Y."/>
            <person name="Domazet-Loso T."/>
            <person name="Du Y."/>
            <person name="Sun X."/>
            <person name="Zhang S."/>
            <person name="Liu B."/>
            <person name="Cheng P."/>
            <person name="Jiang X."/>
            <person name="Li J."/>
            <person name="Fan D."/>
            <person name="Wang W."/>
            <person name="Fu W."/>
            <person name="Wang T."/>
            <person name="Wang B."/>
            <person name="Zhang J."/>
            <person name="Peng Z."/>
            <person name="Li Y."/>
            <person name="Li N."/>
            <person name="Wang J."/>
            <person name="Chen M."/>
            <person name="He Y."/>
            <person name="Tan F."/>
            <person name="Song X."/>
            <person name="Zheng Q."/>
            <person name="Huang R."/>
            <person name="Yang H."/>
            <person name="Du X."/>
            <person name="Chen L."/>
            <person name="Yang M."/>
            <person name="Gaffney P.M."/>
            <person name="Wang S."/>
            <person name="Luo L."/>
            <person name="She Z."/>
            <person name="Ming Y."/>
            <person name="Huang W."/>
            <person name="Zhang S."/>
            <person name="Huang B."/>
            <person name="Zhang Y."/>
            <person name="Qu T."/>
            <person name="Ni P."/>
            <person name="Miao G."/>
            <person name="Wang J."/>
            <person name="Wang Q."/>
            <person name="Steinberg C.E."/>
            <person name="Wang H."/>
            <person name="Li N."/>
            <person name="Qian L."/>
            <person name="Zhang G."/>
            <person name="Li Y."/>
            <person name="Yang H."/>
            <person name="Liu X."/>
            <person name="Wang J."/>
            <person name="Yin Y."/>
            <person name="Wang J."/>
        </authorList>
    </citation>
    <scope>NUCLEOTIDE SEQUENCE [LARGE SCALE GENOMIC DNA]</scope>
    <source>
        <strain evidence="12">05x7-T-G4-1.051#20</strain>
    </source>
</reference>
<comment type="subcellular location">
    <subcellularLocation>
        <location evidence="1">Membrane</location>
        <topology evidence="1">Multi-pass membrane protein</topology>
    </subcellularLocation>
</comment>
<evidence type="ECO:0000256" key="1">
    <source>
        <dbReference type="ARBA" id="ARBA00004141"/>
    </source>
</evidence>
<dbReference type="Gene3D" id="1.20.1250.20">
    <property type="entry name" value="MFS general substrate transporter like domains"/>
    <property type="match status" value="2"/>
</dbReference>
<feature type="transmembrane region" description="Helical" evidence="10">
    <location>
        <begin position="603"/>
        <end position="628"/>
    </location>
</feature>
<feature type="transmembrane region" description="Helical" evidence="10">
    <location>
        <begin position="669"/>
        <end position="688"/>
    </location>
</feature>
<accession>K1RG26</accession>
<dbReference type="PANTHER" id="PTHR16172">
    <property type="entry name" value="MAJOR FACILITATOR SUPERFAMILY DOMAIN-CONTAINING PROTEIN 6-LIKE"/>
    <property type="match status" value="1"/>
</dbReference>
<feature type="transmembrane region" description="Helical" evidence="10">
    <location>
        <begin position="242"/>
        <end position="263"/>
    </location>
</feature>
<keyword evidence="6 10" id="KW-1133">Transmembrane helix</keyword>
<dbReference type="GO" id="GO:0033179">
    <property type="term" value="C:proton-transporting V-type ATPase, V0 domain"/>
    <property type="evidence" value="ECO:0007669"/>
    <property type="project" value="InterPro"/>
</dbReference>
<dbReference type="InterPro" id="IPR024989">
    <property type="entry name" value="MFS_assoc_dom"/>
</dbReference>
<feature type="transmembrane region" description="Helical" evidence="10">
    <location>
        <begin position="694"/>
        <end position="711"/>
    </location>
</feature>
<evidence type="ECO:0000256" key="5">
    <source>
        <dbReference type="ARBA" id="ARBA00022692"/>
    </source>
</evidence>
<feature type="transmembrane region" description="Helical" evidence="10">
    <location>
        <begin position="529"/>
        <end position="550"/>
    </location>
</feature>
<evidence type="ECO:0000259" key="11">
    <source>
        <dbReference type="Pfam" id="PF12832"/>
    </source>
</evidence>
<dbReference type="SUPFAM" id="SSF103473">
    <property type="entry name" value="MFS general substrate transporter"/>
    <property type="match status" value="1"/>
</dbReference>
<sequence length="793" mass="89589">MAGNQEEEQTGVIVREKIPAFERMLWRVCRGNVFLRQAEIDTPLEDPVTGDQVNKSVFIIFFQGEQLKSRVKKICEGFRATLYPCPETPAERREMAIGVMTRIEDLNTVLGQTQDHRHRVLVAAARNIKIWFIKVRKIKAIYYTLNMLNLDVTQKCLIAECWCPVQDLDRIQQALRRGTVPEYRIKMSDQEDMVALGRWTINRRLLPIKLFYFFMIAAVGDLLPFIPLYMKQIGLSSTQTGIIYGIMPFVGFLVRPIIGALLDKFQKHKLGLILCILFSGVFYMLMLVIPSDTTSYMSVETKISCNEYDSYIHDCFQNQSNECPLGFESLRLSLNKTHHSTISNLSLSIHGENSSAPYSVIPSETIDSYPKTSCSVICKPITQFPGEVCFTDQPELKQCLGEQTSPANLEFMIYDILGSTKEVIADRQVVGNLECLDFSMHNVTVGQRKYWNMFCDHETEFNCHLKCDLGVSEQCVTKYAHVIRDKFILFLVIYLFANIAFAPVLSMGDAIAYDILGDSQRGKWGKQRLFGTVGFMLFALSSTFIMYEISSSNKEIDFSVSFYIFGVLCAIAMISVWMMSVSGNISSKNIMVHIWSVMKHPQIVMFLCVIFFFGIYTGAIETFLFWYLEEETVGYFQVIPGLCLAIACSTETILLFVSGTIIKRVGHLTCIYIVFVAYAIRMISYSFLDSVFGVLPIEVLHGITFGIMWATSTSYASIISPPGISGTVQGLLGGIHFGFDVATHVHTEPSRGKGKYKKDKSVTTNHLNEQPEIEPLVNGTEEVPMATDSRNKV</sequence>
<evidence type="ECO:0000256" key="10">
    <source>
        <dbReference type="SAM" id="Phobius"/>
    </source>
</evidence>
<evidence type="ECO:0000256" key="3">
    <source>
        <dbReference type="ARBA" id="ARBA00009904"/>
    </source>
</evidence>
<dbReference type="CDD" id="cd17335">
    <property type="entry name" value="MFS_MFSD6"/>
    <property type="match status" value="1"/>
</dbReference>
<keyword evidence="5 10" id="KW-0812">Transmembrane</keyword>
<feature type="region of interest" description="Disordered" evidence="9">
    <location>
        <begin position="748"/>
        <end position="793"/>
    </location>
</feature>
<evidence type="ECO:0000256" key="2">
    <source>
        <dbReference type="ARBA" id="ARBA00005241"/>
    </source>
</evidence>